<sequence length="207" mass="23008">MSAALIMSTNEVNFASSATSIHPPSQVVADSVFSHVVQSYSLHDIVKLKEETFLQWQHQMKLIIEAYDVTSFVLGTVAIPPRFVPNSKGKYINSTRVWSKASQLFVAASGIKISRIKHELHALKNGNLTVTKYLAKIKHICDLLATSSHLLTDSEQVDVVLARLSIKFNAVVMMTAFVLEPIRLEGLVEVLLDCEHRQKQLALDSPI</sequence>
<dbReference type="Proteomes" id="UP001358586">
    <property type="component" value="Chromosome 4"/>
</dbReference>
<reference evidence="1 2" key="1">
    <citation type="submission" date="2023-03" db="EMBL/GenBank/DDBJ databases">
        <title>WGS of Gossypium arboreum.</title>
        <authorList>
            <person name="Yu D."/>
        </authorList>
    </citation>
    <scope>NUCLEOTIDE SEQUENCE [LARGE SCALE GENOMIC DNA]</scope>
    <source>
        <tissue evidence="1">Leaf</tissue>
    </source>
</reference>
<accession>A0ABR0QAK6</accession>
<gene>
    <name evidence="1" type="ORF">PVK06_011936</name>
</gene>
<evidence type="ECO:0000313" key="2">
    <source>
        <dbReference type="Proteomes" id="UP001358586"/>
    </source>
</evidence>
<proteinExistence type="predicted"/>
<dbReference type="PANTHER" id="PTHR47481">
    <property type="match status" value="1"/>
</dbReference>
<organism evidence="1 2">
    <name type="scientific">Gossypium arboreum</name>
    <name type="common">Tree cotton</name>
    <name type="synonym">Gossypium nanking</name>
    <dbReference type="NCBI Taxonomy" id="29729"/>
    <lineage>
        <taxon>Eukaryota</taxon>
        <taxon>Viridiplantae</taxon>
        <taxon>Streptophyta</taxon>
        <taxon>Embryophyta</taxon>
        <taxon>Tracheophyta</taxon>
        <taxon>Spermatophyta</taxon>
        <taxon>Magnoliopsida</taxon>
        <taxon>eudicotyledons</taxon>
        <taxon>Gunneridae</taxon>
        <taxon>Pentapetalae</taxon>
        <taxon>rosids</taxon>
        <taxon>malvids</taxon>
        <taxon>Malvales</taxon>
        <taxon>Malvaceae</taxon>
        <taxon>Malvoideae</taxon>
        <taxon>Gossypium</taxon>
    </lineage>
</organism>
<evidence type="ECO:0000313" key="1">
    <source>
        <dbReference type="EMBL" id="KAK5836180.1"/>
    </source>
</evidence>
<name>A0ABR0QAK6_GOSAR</name>
<keyword evidence="2" id="KW-1185">Reference proteome</keyword>
<dbReference type="PANTHER" id="PTHR47481:SF10">
    <property type="entry name" value="COPIA-LIKE POLYPROTEIN_RETROTRANSPOSON"/>
    <property type="match status" value="1"/>
</dbReference>
<dbReference type="EMBL" id="JARKNE010000004">
    <property type="protein sequence ID" value="KAK5836180.1"/>
    <property type="molecule type" value="Genomic_DNA"/>
</dbReference>
<comment type="caution">
    <text evidence="1">The sequence shown here is derived from an EMBL/GenBank/DDBJ whole genome shotgun (WGS) entry which is preliminary data.</text>
</comment>
<protein>
    <submittedName>
        <fullName evidence="1">Uncharacterized protein</fullName>
    </submittedName>
</protein>